<dbReference type="Pfam" id="PF04613">
    <property type="entry name" value="LpxD"/>
    <property type="match status" value="1"/>
</dbReference>
<keyword evidence="5" id="KW-0443">Lipid metabolism</keyword>
<evidence type="ECO:0000313" key="8">
    <source>
        <dbReference type="EMBL" id="QNR25333.1"/>
    </source>
</evidence>
<evidence type="ECO:0000256" key="4">
    <source>
        <dbReference type="ARBA" id="ARBA00022737"/>
    </source>
</evidence>
<feature type="domain" description="UDP-3-O-[3-hydroxymyristoyl] glucosamine N-acyltransferase non-repeat region" evidence="7">
    <location>
        <begin position="30"/>
        <end position="91"/>
    </location>
</feature>
<protein>
    <submittedName>
        <fullName evidence="8">UDP-3-O-(3-hydroxymyristoyl)glucosamine N-acyltransferase</fullName>
        <ecNumber evidence="8">2.3.1.191</ecNumber>
    </submittedName>
</protein>
<dbReference type="GO" id="GO:0009245">
    <property type="term" value="P:lipid A biosynthetic process"/>
    <property type="evidence" value="ECO:0007669"/>
    <property type="project" value="UniProtKB-KW"/>
</dbReference>
<evidence type="ECO:0000313" key="9">
    <source>
        <dbReference type="Proteomes" id="UP000516305"/>
    </source>
</evidence>
<dbReference type="InterPro" id="IPR011004">
    <property type="entry name" value="Trimer_LpxA-like_sf"/>
</dbReference>
<keyword evidence="3 8" id="KW-0808">Transferase</keyword>
<keyword evidence="9" id="KW-1185">Reference proteome</keyword>
<dbReference type="InterPro" id="IPR007691">
    <property type="entry name" value="LpxD"/>
</dbReference>
<dbReference type="InterPro" id="IPR020573">
    <property type="entry name" value="UDP_GlcNAc_AcTrfase_non-rep"/>
</dbReference>
<gene>
    <name evidence="8" type="ORF">H4K34_05695</name>
</gene>
<dbReference type="GO" id="GO:0103118">
    <property type="term" value="F:UDP-3-O-[(3R)-3-hydroxyacyl]-glucosamine N-acyltransferase activity"/>
    <property type="evidence" value="ECO:0007669"/>
    <property type="project" value="UniProtKB-EC"/>
</dbReference>
<dbReference type="PANTHER" id="PTHR43378:SF2">
    <property type="entry name" value="UDP-3-O-ACYLGLUCOSAMINE N-ACYLTRANSFERASE 1, MITOCHONDRIAL-RELATED"/>
    <property type="match status" value="1"/>
</dbReference>
<dbReference type="Gene3D" id="2.160.10.10">
    <property type="entry name" value="Hexapeptide repeat proteins"/>
    <property type="match status" value="1"/>
</dbReference>
<evidence type="ECO:0000259" key="7">
    <source>
        <dbReference type="Pfam" id="PF04613"/>
    </source>
</evidence>
<dbReference type="EC" id="2.3.1.191" evidence="8"/>
<dbReference type="KEGG" id="chyd:H4K34_05695"/>
<keyword evidence="2" id="KW-0441">Lipid A biosynthesis</keyword>
<dbReference type="GO" id="GO:0016410">
    <property type="term" value="F:N-acyltransferase activity"/>
    <property type="evidence" value="ECO:0007669"/>
    <property type="project" value="InterPro"/>
</dbReference>
<dbReference type="GO" id="GO:0016020">
    <property type="term" value="C:membrane"/>
    <property type="evidence" value="ECO:0007669"/>
    <property type="project" value="GOC"/>
</dbReference>
<keyword evidence="6 8" id="KW-0012">Acyltransferase</keyword>
<dbReference type="CDD" id="cd03352">
    <property type="entry name" value="LbH_LpxD"/>
    <property type="match status" value="1"/>
</dbReference>
<dbReference type="Gene3D" id="3.40.1390.10">
    <property type="entry name" value="MurE/MurF, N-terminal domain"/>
    <property type="match status" value="1"/>
</dbReference>
<name>A0A7H0VHY5_9FLAO</name>
<dbReference type="AlphaFoldDB" id="A0A7H0VHY5"/>
<dbReference type="PANTHER" id="PTHR43378">
    <property type="entry name" value="UDP-3-O-ACYLGLUCOSAMINE N-ACYLTRANSFERASE"/>
    <property type="match status" value="1"/>
</dbReference>
<evidence type="ECO:0000256" key="2">
    <source>
        <dbReference type="ARBA" id="ARBA00022556"/>
    </source>
</evidence>
<evidence type="ECO:0000256" key="1">
    <source>
        <dbReference type="ARBA" id="ARBA00022516"/>
    </source>
</evidence>
<keyword evidence="4" id="KW-0677">Repeat</keyword>
<dbReference type="Pfam" id="PF00132">
    <property type="entry name" value="Hexapep"/>
    <property type="match status" value="1"/>
</dbReference>
<dbReference type="Proteomes" id="UP000516305">
    <property type="component" value="Chromosome"/>
</dbReference>
<organism evidence="8 9">
    <name type="scientific">Croceimicrobium hydrocarbonivorans</name>
    <dbReference type="NCBI Taxonomy" id="2761580"/>
    <lineage>
        <taxon>Bacteria</taxon>
        <taxon>Pseudomonadati</taxon>
        <taxon>Bacteroidota</taxon>
        <taxon>Flavobacteriia</taxon>
        <taxon>Flavobacteriales</taxon>
        <taxon>Owenweeksiaceae</taxon>
        <taxon>Croceimicrobium</taxon>
    </lineage>
</organism>
<sequence>MDFKKPLQLSELADFLQCGFRGEAEHLTYGFNEIHRVRPGDLVFVDHPKYYQKALDSAATTIIINQEVEVPEGKGLLISEDPFRDFNRLTRKYFPFQARETAIADDAEIGEGTIIQPGCTIGHGVKIGKDCVIHANVNIGDNCQLGDRVIIQANTVIGSDAFYYKKRAEGFDRLLSGGNVVIEDDVEIGASCTIDRGVSADTRIGKGSKFDNQVHVGHDTIVGEKCLFAAQVGVAGCTIIGNGVTLWGQVGVSSDITIGDKAVVLAQSGVSKSLAGGKVYFGYPADEARKRHREMASLRLLPEIINRIELEE</sequence>
<evidence type="ECO:0000256" key="3">
    <source>
        <dbReference type="ARBA" id="ARBA00022679"/>
    </source>
</evidence>
<reference evidence="8 9" key="1">
    <citation type="submission" date="2020-08" db="EMBL/GenBank/DDBJ databases">
        <title>Croceimicrobium hydrocarbonivorans gen. nov., sp. nov., a novel marine bacterium isolated from a bacterial consortium that degrades polyethylene terephthalate.</title>
        <authorList>
            <person name="Liu R."/>
        </authorList>
    </citation>
    <scope>NUCLEOTIDE SEQUENCE [LARGE SCALE GENOMIC DNA]</scope>
    <source>
        <strain evidence="8 9">A20-9</strain>
    </source>
</reference>
<evidence type="ECO:0000256" key="6">
    <source>
        <dbReference type="ARBA" id="ARBA00023315"/>
    </source>
</evidence>
<evidence type="ECO:0000256" key="5">
    <source>
        <dbReference type="ARBA" id="ARBA00023098"/>
    </source>
</evidence>
<dbReference type="InterPro" id="IPR001451">
    <property type="entry name" value="Hexapep"/>
</dbReference>
<keyword evidence="1" id="KW-0444">Lipid biosynthesis</keyword>
<dbReference type="RefSeq" id="WP_210759860.1">
    <property type="nucleotide sequence ID" value="NZ_CP060139.1"/>
</dbReference>
<dbReference type="NCBIfam" id="NF002060">
    <property type="entry name" value="PRK00892.1"/>
    <property type="match status" value="1"/>
</dbReference>
<proteinExistence type="predicted"/>
<dbReference type="EMBL" id="CP060139">
    <property type="protein sequence ID" value="QNR25333.1"/>
    <property type="molecule type" value="Genomic_DNA"/>
</dbReference>
<dbReference type="SUPFAM" id="SSF51161">
    <property type="entry name" value="Trimeric LpxA-like enzymes"/>
    <property type="match status" value="1"/>
</dbReference>
<accession>A0A7H0VHY5</accession>